<dbReference type="Proteomes" id="UP000247005">
    <property type="component" value="Unassembled WGS sequence"/>
</dbReference>
<dbReference type="EMBL" id="PQGE01000027">
    <property type="protein sequence ID" value="POP41418.1"/>
    <property type="molecule type" value="Genomic_DNA"/>
</dbReference>
<evidence type="ECO:0000313" key="3">
    <source>
        <dbReference type="Proteomes" id="UP000237073"/>
    </source>
</evidence>
<keyword evidence="3" id="KW-1185">Reference proteome</keyword>
<proteinExistence type="predicted"/>
<protein>
    <submittedName>
        <fullName evidence="2">Uncharacterized protein</fullName>
    </submittedName>
</protein>
<dbReference type="Proteomes" id="UP000237073">
    <property type="component" value="Unassembled WGS sequence"/>
</dbReference>
<name>A0A2P5GJA3_9ENTR</name>
<comment type="caution">
    <text evidence="2">The sequence shown here is derived from an EMBL/GenBank/DDBJ whole genome shotgun (WGS) entry which is preliminary data.</text>
</comment>
<dbReference type="AlphaFoldDB" id="A0A2P5GJA3"/>
<evidence type="ECO:0000313" key="2">
    <source>
        <dbReference type="EMBL" id="POP43757.1"/>
    </source>
</evidence>
<sequence>MVFIARAAAPIFSALAGDTSTIVNRIYNLLLTNFAPNEVTRLTYFASRIYKISTYVTITAFYHS</sequence>
<reference evidence="3 4" key="1">
    <citation type="submission" date="2018-01" db="EMBL/GenBank/DDBJ databases">
        <title>Superficieibacter electus gen. nov., sp. nov., an extended-spectrum beta-lactamase possessing member of the Enterobacteriaceae family, isolated from intensive care unit surfaces.</title>
        <authorList>
            <person name="Potter R.F."/>
            <person name="D'Souza A.W."/>
        </authorList>
    </citation>
    <scope>NUCLEOTIDE SEQUENCE [LARGE SCALE GENOMIC DNA]</scope>
    <source>
        <strain evidence="2 4">BP-1</strain>
        <strain evidence="1 3">BP-2</strain>
    </source>
</reference>
<evidence type="ECO:0000313" key="4">
    <source>
        <dbReference type="Proteomes" id="UP000247005"/>
    </source>
</evidence>
<accession>A0A2P5GJA3</accession>
<evidence type="ECO:0000313" key="1">
    <source>
        <dbReference type="EMBL" id="POP41418.1"/>
    </source>
</evidence>
<organism evidence="2 4">
    <name type="scientific">Superficieibacter electus</name>
    <dbReference type="NCBI Taxonomy" id="2022662"/>
    <lineage>
        <taxon>Bacteria</taxon>
        <taxon>Pseudomonadati</taxon>
        <taxon>Pseudomonadota</taxon>
        <taxon>Gammaproteobacteria</taxon>
        <taxon>Enterobacterales</taxon>
        <taxon>Enterobacteriaceae</taxon>
        <taxon>Superficieibacter</taxon>
    </lineage>
</organism>
<dbReference type="EMBL" id="PQGD01000023">
    <property type="protein sequence ID" value="POP43757.1"/>
    <property type="molecule type" value="Genomic_DNA"/>
</dbReference>
<gene>
    <name evidence="2" type="ORF">CHU32_22695</name>
    <name evidence="1" type="ORF">CHU33_23115</name>
</gene>